<evidence type="ECO:0000256" key="1">
    <source>
        <dbReference type="SAM" id="MobiDB-lite"/>
    </source>
</evidence>
<feature type="region of interest" description="Disordered" evidence="1">
    <location>
        <begin position="39"/>
        <end position="66"/>
    </location>
</feature>
<dbReference type="Proteomes" id="UP000054423">
    <property type="component" value="Unassembled WGS sequence"/>
</dbReference>
<dbReference type="Proteomes" id="UP000054532">
    <property type="component" value="Unassembled WGS sequence"/>
</dbReference>
<dbReference type="Proteomes" id="UP000053236">
    <property type="component" value="Unassembled WGS sequence"/>
</dbReference>
<protein>
    <submittedName>
        <fullName evidence="4">Uncharacterized protein</fullName>
    </submittedName>
</protein>
<reference evidence="3 6" key="3">
    <citation type="submission" date="2013-11" db="EMBL/GenBank/DDBJ databases">
        <title>The Genome Sequence of Phytophthora parasitica CJ05E6.</title>
        <authorList>
            <consortium name="The Broad Institute Genomics Platform"/>
            <person name="Russ C."/>
            <person name="Tyler B."/>
            <person name="Panabieres F."/>
            <person name="Shan W."/>
            <person name="Tripathy S."/>
            <person name="Grunwald N."/>
            <person name="Machado M."/>
            <person name="Johnson C.S."/>
            <person name="Arredondo F."/>
            <person name="Hong C."/>
            <person name="Coffey M."/>
            <person name="Young S.K."/>
            <person name="Zeng Q."/>
            <person name="Gargeya S."/>
            <person name="Fitzgerald M."/>
            <person name="Abouelleil A."/>
            <person name="Alvarado L."/>
            <person name="Chapman S.B."/>
            <person name="Gainer-Dewar J."/>
            <person name="Goldberg J."/>
            <person name="Griggs A."/>
            <person name="Gujja S."/>
            <person name="Hansen M."/>
            <person name="Howarth C."/>
            <person name="Imamovic A."/>
            <person name="Ireland A."/>
            <person name="Larimer J."/>
            <person name="McCowan C."/>
            <person name="Murphy C."/>
            <person name="Pearson M."/>
            <person name="Poon T.W."/>
            <person name="Priest M."/>
            <person name="Roberts A."/>
            <person name="Saif S."/>
            <person name="Shea T."/>
            <person name="Sykes S."/>
            <person name="Wortman J."/>
            <person name="Nusbaum C."/>
            <person name="Birren B."/>
        </authorList>
    </citation>
    <scope>NUCLEOTIDE SEQUENCE [LARGE SCALE GENOMIC DNA]</scope>
    <source>
        <strain evidence="3 6">CJ05E6</strain>
    </source>
</reference>
<proteinExistence type="predicted"/>
<dbReference type="EMBL" id="KI685887">
    <property type="protein sequence ID" value="ETK88511.1"/>
    <property type="molecule type" value="Genomic_DNA"/>
</dbReference>
<dbReference type="Proteomes" id="UP000053864">
    <property type="component" value="Unassembled WGS sequence"/>
</dbReference>
<feature type="non-terminal residue" evidence="4">
    <location>
        <position position="66"/>
    </location>
</feature>
<sequence length="66" mass="7731">MVFDLTKRGTNDANIPAIQLCVYMYMFDVIIQHQKNNHMKLTQSGQPRQAREALTFEQSRQARPHL</sequence>
<organism evidence="4">
    <name type="scientific">Phytophthora nicotianae</name>
    <name type="common">Potato buckeye rot agent</name>
    <name type="synonym">Phytophthora parasitica</name>
    <dbReference type="NCBI Taxonomy" id="4792"/>
    <lineage>
        <taxon>Eukaryota</taxon>
        <taxon>Sar</taxon>
        <taxon>Stramenopiles</taxon>
        <taxon>Oomycota</taxon>
        <taxon>Peronosporomycetes</taxon>
        <taxon>Peronosporales</taxon>
        <taxon>Peronosporaceae</taxon>
        <taxon>Phytophthora</taxon>
    </lineage>
</organism>
<reference evidence="4" key="1">
    <citation type="submission" date="2013-11" db="EMBL/GenBank/DDBJ databases">
        <title>The Genome Sequence of Phytophthora parasitica CHvinca01.</title>
        <authorList>
            <consortium name="The Broad Institute Genomics Platform"/>
            <person name="Russ C."/>
            <person name="Tyler B."/>
            <person name="Panabieres F."/>
            <person name="Shan W."/>
            <person name="Tripathy S."/>
            <person name="Grunwald N."/>
            <person name="Machado M."/>
            <person name="Johnson C.S."/>
            <person name="Arredondo F."/>
            <person name="Hong C."/>
            <person name="Coffey M."/>
            <person name="Young S.K."/>
            <person name="Zeng Q."/>
            <person name="Gargeya S."/>
            <person name="Fitzgerald M."/>
            <person name="Abouelleil A."/>
            <person name="Alvarado L."/>
            <person name="Chapman S.B."/>
            <person name="Gainer-Dewar J."/>
            <person name="Goldberg J."/>
            <person name="Griggs A."/>
            <person name="Gujja S."/>
            <person name="Hansen M."/>
            <person name="Howarth C."/>
            <person name="Imamovic A."/>
            <person name="Ireland A."/>
            <person name="Larimer J."/>
            <person name="McCowan C."/>
            <person name="Murphy C."/>
            <person name="Pearson M."/>
            <person name="Poon T.W."/>
            <person name="Priest M."/>
            <person name="Roberts A."/>
            <person name="Saif S."/>
            <person name="Shea T."/>
            <person name="Sykes S."/>
            <person name="Wortman J."/>
            <person name="Nusbaum C."/>
            <person name="Birren B."/>
        </authorList>
    </citation>
    <scope>NUCLEOTIDE SEQUENCE [LARGE SCALE GENOMIC DNA]</scope>
    <source>
        <strain evidence="4">CHvinca01</strain>
    </source>
</reference>
<dbReference type="EMBL" id="KI679208">
    <property type="protein sequence ID" value="ETL95063.1"/>
    <property type="molecule type" value="Genomic_DNA"/>
</dbReference>
<evidence type="ECO:0000313" key="4">
    <source>
        <dbReference type="EMBL" id="ETL95063.1"/>
    </source>
</evidence>
<reference evidence="5" key="4">
    <citation type="submission" date="2013-11" db="EMBL/GenBank/DDBJ databases">
        <title>The Genome Sequence of Phytophthora parasitica IAC_01/95.</title>
        <authorList>
            <consortium name="The Broad Institute Genomics Platform"/>
            <person name="Russ C."/>
            <person name="Tyler B."/>
            <person name="Panabieres F."/>
            <person name="Shan W."/>
            <person name="Tripathy S."/>
            <person name="Grunwald N."/>
            <person name="Machado M."/>
            <person name="Johnson C.S."/>
            <person name="Arredondo F."/>
            <person name="Hong C."/>
            <person name="Coffey M."/>
            <person name="Young S.K."/>
            <person name="Zeng Q."/>
            <person name="Gargeya S."/>
            <person name="Fitzgerald M."/>
            <person name="Abouelleil A."/>
            <person name="Alvarado L."/>
            <person name="Chapman S.B."/>
            <person name="Gainer-Dewar J."/>
            <person name="Goldberg J."/>
            <person name="Griggs A."/>
            <person name="Gujja S."/>
            <person name="Hansen M."/>
            <person name="Howarth C."/>
            <person name="Imamovic A."/>
            <person name="Ireland A."/>
            <person name="Larimer J."/>
            <person name="McCowan C."/>
            <person name="Murphy C."/>
            <person name="Pearson M."/>
            <person name="Poon T.W."/>
            <person name="Priest M."/>
            <person name="Roberts A."/>
            <person name="Saif S."/>
            <person name="Shea T."/>
            <person name="Sykes S."/>
            <person name="Wortman J."/>
            <person name="Nusbaum C."/>
            <person name="Birren B."/>
        </authorList>
    </citation>
    <scope>NUCLEOTIDE SEQUENCE [LARGE SCALE GENOMIC DNA]</scope>
    <source>
        <strain evidence="5">IAC_01/95</strain>
    </source>
</reference>
<evidence type="ECO:0000313" key="2">
    <source>
        <dbReference type="EMBL" id="ETK88511.1"/>
    </source>
</evidence>
<feature type="compositionally biased region" description="Polar residues" evidence="1">
    <location>
        <begin position="56"/>
        <end position="66"/>
    </location>
</feature>
<gene>
    <name evidence="5" type="ORF">L914_07165</name>
    <name evidence="2" type="ORF">L915_07265</name>
    <name evidence="3" type="ORF">L916_07212</name>
    <name evidence="4" type="ORF">L917_07099</name>
</gene>
<reference evidence="2" key="2">
    <citation type="submission" date="2013-11" db="EMBL/GenBank/DDBJ databases">
        <title>The Genome Sequence of Phytophthora parasitica CJ02B3.</title>
        <authorList>
            <consortium name="The Broad Institute Genomics Platform"/>
            <person name="Russ C."/>
            <person name="Tyler B."/>
            <person name="Panabieres F."/>
            <person name="Shan W."/>
            <person name="Tripathy S."/>
            <person name="Grunwald N."/>
            <person name="Machado M."/>
            <person name="Johnson C.S."/>
            <person name="Arredondo F."/>
            <person name="Hong C."/>
            <person name="Coffey M."/>
            <person name="Young S.K."/>
            <person name="Zeng Q."/>
            <person name="Gargeya S."/>
            <person name="Fitzgerald M."/>
            <person name="Abouelleil A."/>
            <person name="Alvarado L."/>
            <person name="Chapman S.B."/>
            <person name="Gainer-Dewar J."/>
            <person name="Goldberg J."/>
            <person name="Griggs A."/>
            <person name="Gujja S."/>
            <person name="Hansen M."/>
            <person name="Howarth C."/>
            <person name="Imamovic A."/>
            <person name="Ireland A."/>
            <person name="Larimer J."/>
            <person name="McCowan C."/>
            <person name="Murphy C."/>
            <person name="Pearson M."/>
            <person name="Poon T.W."/>
            <person name="Priest M."/>
            <person name="Roberts A."/>
            <person name="Saif S."/>
            <person name="Shea T."/>
            <person name="Sykes S."/>
            <person name="Wortman J."/>
            <person name="Nusbaum C."/>
            <person name="Birren B."/>
        </authorList>
    </citation>
    <scope>NUCLEOTIDE SEQUENCE [LARGE SCALE GENOMIC DNA]</scope>
    <source>
        <strain evidence="2">CJ02B3</strain>
    </source>
</reference>
<evidence type="ECO:0000313" key="6">
    <source>
        <dbReference type="Proteomes" id="UP000053864"/>
    </source>
</evidence>
<accession>W2LC75</accession>
<evidence type="ECO:0000313" key="3">
    <source>
        <dbReference type="EMBL" id="ETL41909.1"/>
    </source>
</evidence>
<dbReference type="EMBL" id="KI692433">
    <property type="protein sequence ID" value="ETM48296.1"/>
    <property type="molecule type" value="Genomic_DNA"/>
</dbReference>
<name>W2LC75_PHYNI</name>
<dbReference type="AlphaFoldDB" id="W2LC75"/>
<dbReference type="EMBL" id="KI672486">
    <property type="protein sequence ID" value="ETL41909.1"/>
    <property type="molecule type" value="Genomic_DNA"/>
</dbReference>
<evidence type="ECO:0000313" key="5">
    <source>
        <dbReference type="EMBL" id="ETM48296.1"/>
    </source>
</evidence>